<dbReference type="Pfam" id="PF05048">
    <property type="entry name" value="NosD"/>
    <property type="match status" value="1"/>
</dbReference>
<dbReference type="InterPro" id="IPR027417">
    <property type="entry name" value="P-loop_NTPase"/>
</dbReference>
<evidence type="ECO:0000256" key="4">
    <source>
        <dbReference type="ARBA" id="ARBA00022840"/>
    </source>
</evidence>
<dbReference type="NCBIfam" id="TIGR04247">
    <property type="entry name" value="NosD_copper_fam"/>
    <property type="match status" value="1"/>
</dbReference>
<keyword evidence="5" id="KW-1133">Transmembrane helix</keyword>
<dbReference type="SUPFAM" id="SSF51126">
    <property type="entry name" value="Pectin lyase-like"/>
    <property type="match status" value="1"/>
</dbReference>
<dbReference type="Gene3D" id="2.160.20.10">
    <property type="entry name" value="Single-stranded right-handed beta-helix, Pectin lyase-like"/>
    <property type="match status" value="1"/>
</dbReference>
<feature type="signal peptide" evidence="6">
    <location>
        <begin position="1"/>
        <end position="22"/>
    </location>
</feature>
<reference evidence="8" key="2">
    <citation type="journal article" date="2012" name="PLoS ONE">
        <title>A Deeply Branching Thermophilic Bacterium with an Ancient Acetyl-CoA Pathway Dominates a Subsurface Ecosystem.</title>
        <authorList>
            <person name="Takami H."/>
            <person name="Noguchi H."/>
            <person name="Takaki Y."/>
            <person name="Uchiyama I."/>
            <person name="Toyoda A."/>
            <person name="Nishi S."/>
            <person name="Chee G.-J."/>
            <person name="Arai W."/>
            <person name="Nunoura T."/>
            <person name="Itoh T."/>
            <person name="Hattori M."/>
            <person name="Takai K."/>
        </authorList>
    </citation>
    <scope>NUCLEOTIDE SEQUENCE</scope>
</reference>
<dbReference type="AlphaFoldDB" id="H5SR11"/>
<dbReference type="InterPro" id="IPR006626">
    <property type="entry name" value="PbH1"/>
</dbReference>
<dbReference type="SMART" id="SM00710">
    <property type="entry name" value="PbH1"/>
    <property type="match status" value="8"/>
</dbReference>
<evidence type="ECO:0000256" key="6">
    <source>
        <dbReference type="SAM" id="SignalP"/>
    </source>
</evidence>
<reference evidence="8" key="1">
    <citation type="journal article" date="2005" name="Environ. Microbiol.">
        <title>Genetic and functional properties of uncultivated thermophilic crenarchaeotes from a subsurface gold mine as revealed by analysis of genome fragments.</title>
        <authorList>
            <person name="Nunoura T."/>
            <person name="Hirayama H."/>
            <person name="Takami H."/>
            <person name="Oida H."/>
            <person name="Nishi S."/>
            <person name="Shimamura S."/>
            <person name="Suzuki Y."/>
            <person name="Inagaki F."/>
            <person name="Takai K."/>
            <person name="Nealson K.H."/>
            <person name="Horikoshi K."/>
        </authorList>
    </citation>
    <scope>NUCLEOTIDE SEQUENCE</scope>
</reference>
<dbReference type="InterPro" id="IPR022441">
    <property type="entry name" value="Para_beta_helix_rpt-2"/>
</dbReference>
<dbReference type="SMART" id="SM00382">
    <property type="entry name" value="AAA"/>
    <property type="match status" value="1"/>
</dbReference>
<dbReference type="GO" id="GO:0016887">
    <property type="term" value="F:ATP hydrolysis activity"/>
    <property type="evidence" value="ECO:0007669"/>
    <property type="project" value="InterPro"/>
</dbReference>
<keyword evidence="5" id="KW-0472">Membrane</keyword>
<keyword evidence="3" id="KW-0547">Nucleotide-binding</keyword>
<comment type="similarity">
    <text evidence="1">Belongs to the ABC transporter superfamily.</text>
</comment>
<dbReference type="SUPFAM" id="SSF52540">
    <property type="entry name" value="P-loop containing nucleoside triphosphate hydrolases"/>
    <property type="match status" value="1"/>
</dbReference>
<dbReference type="Pfam" id="PF00005">
    <property type="entry name" value="ABC_tran"/>
    <property type="match status" value="1"/>
</dbReference>
<keyword evidence="4" id="KW-0067">ATP-binding</keyword>
<dbReference type="InterPro" id="IPR017871">
    <property type="entry name" value="ABC_transporter-like_CS"/>
</dbReference>
<organism evidence="8">
    <name type="scientific">Acetithermum autotrophicum</name>
    <dbReference type="NCBI Taxonomy" id="1446466"/>
    <lineage>
        <taxon>Bacteria</taxon>
        <taxon>Candidatus Bipolaricaulota</taxon>
        <taxon>Candidatus Acetithermum</taxon>
    </lineage>
</organism>
<sequence length="715" mass="77279">MKFRTLSILCVSIALLAPLSRGSPTGEGLSAVQDFIAAAPPGAILRVPPGIYAGPIVIEKPVTLIGDGAVLDGQGRGTIMHIKASNVTVKGFVLKNSGRSLAHEDAAILVEAPRATIEENRLSEVLFGIYLKDAPGSIIRGNTVIGLDIPEAERGDAIRLWYSSDVLIEGNQTYNARDAIIWYSQDVTVRGNRFEGGRYGIHLMYDEEILIENNRVLRNFVGVYAMYSQGVTIQKNLFMGHRGPSGYGIGLKDSDDVLITENAIADNSVGVFIDNSPSAPETPVIFRKNLFAYNETGVLLMPAVRGDIFAENSFVENFEHVGIAGGGQLAGNRWEQNYWSDYLGYDADGDGVGDLAYKAERLFEHLIDHSPQLRLFLYSPAIQALEFAARALPIFAPQPKLTDPRPLMAPVLPMLAAGHQESPETLLLGLLTGGLLLAALGMIFGFGWGQTSHAARGLRLKLRLTSIFAGRWPAKANSPGEAWVAVRGLTKRFGPVTAVADLSFTVSAGEAVALWGPNGAGKSTVLHCLLGVVRYAGTIELDGYDPQRQGKEARRLVGFVPQQIQLPEDFTVGEVVAFFARLKGASHDIPSVLERLGLAEHAKKRFGTLSGGMKQRVALALALLGDPPILLLDEPTASLDAQTRQEFLRVLGELKRSGKAIVFSSHRQDEIFSIADRVLVLEQGRLVRMERISEDGVALLLGPQPLSRSGGEDLP</sequence>
<evidence type="ECO:0000259" key="7">
    <source>
        <dbReference type="PROSITE" id="PS50893"/>
    </source>
</evidence>
<dbReference type="NCBIfam" id="TIGR03804">
    <property type="entry name" value="para_beta_helix"/>
    <property type="match status" value="1"/>
</dbReference>
<evidence type="ECO:0000256" key="2">
    <source>
        <dbReference type="ARBA" id="ARBA00022448"/>
    </source>
</evidence>
<dbReference type="InterPro" id="IPR007742">
    <property type="entry name" value="NosD_dom"/>
</dbReference>
<evidence type="ECO:0000313" key="8">
    <source>
        <dbReference type="EMBL" id="BAL58528.1"/>
    </source>
</evidence>
<dbReference type="EMBL" id="AP011801">
    <property type="protein sequence ID" value="BAL58528.1"/>
    <property type="molecule type" value="Genomic_DNA"/>
</dbReference>
<dbReference type="InterPro" id="IPR003439">
    <property type="entry name" value="ABC_transporter-like_ATP-bd"/>
</dbReference>
<dbReference type="InterPro" id="IPR012334">
    <property type="entry name" value="Pectin_lyas_fold"/>
</dbReference>
<dbReference type="InterPro" id="IPR003593">
    <property type="entry name" value="AAA+_ATPase"/>
</dbReference>
<evidence type="ECO:0000256" key="3">
    <source>
        <dbReference type="ARBA" id="ARBA00022741"/>
    </source>
</evidence>
<dbReference type="CDD" id="cd03230">
    <property type="entry name" value="ABC_DR_subfamily_A"/>
    <property type="match status" value="1"/>
</dbReference>
<dbReference type="SMART" id="SM00722">
    <property type="entry name" value="CASH"/>
    <property type="match status" value="2"/>
</dbReference>
<dbReference type="InterPro" id="IPR026464">
    <property type="entry name" value="NosD_copper_fam"/>
</dbReference>
<dbReference type="InterPro" id="IPR050763">
    <property type="entry name" value="ABC_transporter_ATP-binding"/>
</dbReference>
<feature type="chain" id="PRO_5003597530" evidence="6">
    <location>
        <begin position="23"/>
        <end position="715"/>
    </location>
</feature>
<dbReference type="Gene3D" id="3.40.50.300">
    <property type="entry name" value="P-loop containing nucleotide triphosphate hydrolases"/>
    <property type="match status" value="1"/>
</dbReference>
<evidence type="ECO:0000256" key="5">
    <source>
        <dbReference type="SAM" id="Phobius"/>
    </source>
</evidence>
<feature type="transmembrane region" description="Helical" evidence="5">
    <location>
        <begin position="426"/>
        <end position="449"/>
    </location>
</feature>
<dbReference type="InterPro" id="IPR011050">
    <property type="entry name" value="Pectin_lyase_fold/virulence"/>
</dbReference>
<dbReference type="InterPro" id="IPR006633">
    <property type="entry name" value="Carb-bd_sugar_hydrolysis-dom"/>
</dbReference>
<keyword evidence="6" id="KW-0732">Signal</keyword>
<dbReference type="PROSITE" id="PS50893">
    <property type="entry name" value="ABC_TRANSPORTER_2"/>
    <property type="match status" value="1"/>
</dbReference>
<name>H5SR11_ACEAU</name>
<proteinExistence type="inferred from homology"/>
<dbReference type="PANTHER" id="PTHR42711:SF5">
    <property type="entry name" value="ABC TRANSPORTER ATP-BINDING PROTEIN NATA"/>
    <property type="match status" value="1"/>
</dbReference>
<protein>
    <submittedName>
        <fullName evidence="8">ABC transport system protein</fullName>
    </submittedName>
</protein>
<keyword evidence="5" id="KW-0812">Transmembrane</keyword>
<dbReference type="PANTHER" id="PTHR42711">
    <property type="entry name" value="ABC TRANSPORTER ATP-BINDING PROTEIN"/>
    <property type="match status" value="1"/>
</dbReference>
<gene>
    <name evidence="8" type="ORF">HGMM_OP2C078</name>
</gene>
<feature type="domain" description="ABC transporter" evidence="7">
    <location>
        <begin position="484"/>
        <end position="708"/>
    </location>
</feature>
<accession>H5SR11</accession>
<dbReference type="GO" id="GO:0005524">
    <property type="term" value="F:ATP binding"/>
    <property type="evidence" value="ECO:0007669"/>
    <property type="project" value="UniProtKB-KW"/>
</dbReference>
<dbReference type="PROSITE" id="PS00211">
    <property type="entry name" value="ABC_TRANSPORTER_1"/>
    <property type="match status" value="1"/>
</dbReference>
<evidence type="ECO:0000256" key="1">
    <source>
        <dbReference type="ARBA" id="ARBA00005417"/>
    </source>
</evidence>
<keyword evidence="2" id="KW-0813">Transport</keyword>